<dbReference type="Proteomes" id="UP000799764">
    <property type="component" value="Unassembled WGS sequence"/>
</dbReference>
<gene>
    <name evidence="2" type="ORF">P171DRAFT_170123</name>
</gene>
<dbReference type="OrthoDB" id="10633669at2759"/>
<evidence type="ECO:0000313" key="2">
    <source>
        <dbReference type="EMBL" id="KAF2438221.1"/>
    </source>
</evidence>
<comment type="caution">
    <text evidence="2">The sequence shown here is derived from an EMBL/GenBank/DDBJ whole genome shotgun (WGS) entry which is preliminary data.</text>
</comment>
<name>A0A9P4P846_9PLEO</name>
<keyword evidence="3" id="KW-1185">Reference proteome</keyword>
<sequence>MTLQTSKGTCQNQTRKRLYPIKPPALPHLSRTPSPSPVPSYLALYPPLDITPHHPPPCSHAWLAGRTKRYYTPVQIHAGGPETAELARKVSGARGRGRGVIGAQVGRVTRLSNQVFRERVSCAGVEGLAWEEPRVCRQDKDMGRVGWESW</sequence>
<dbReference type="AlphaFoldDB" id="A0A9P4P846"/>
<feature type="region of interest" description="Disordered" evidence="1">
    <location>
        <begin position="1"/>
        <end position="37"/>
    </location>
</feature>
<evidence type="ECO:0000256" key="1">
    <source>
        <dbReference type="SAM" id="MobiDB-lite"/>
    </source>
</evidence>
<accession>A0A9P4P846</accession>
<organism evidence="2 3">
    <name type="scientific">Karstenula rhodostoma CBS 690.94</name>
    <dbReference type="NCBI Taxonomy" id="1392251"/>
    <lineage>
        <taxon>Eukaryota</taxon>
        <taxon>Fungi</taxon>
        <taxon>Dikarya</taxon>
        <taxon>Ascomycota</taxon>
        <taxon>Pezizomycotina</taxon>
        <taxon>Dothideomycetes</taxon>
        <taxon>Pleosporomycetidae</taxon>
        <taxon>Pleosporales</taxon>
        <taxon>Massarineae</taxon>
        <taxon>Didymosphaeriaceae</taxon>
        <taxon>Karstenula</taxon>
    </lineage>
</organism>
<evidence type="ECO:0000313" key="3">
    <source>
        <dbReference type="Proteomes" id="UP000799764"/>
    </source>
</evidence>
<protein>
    <submittedName>
        <fullName evidence="2">Uncharacterized protein</fullName>
    </submittedName>
</protein>
<feature type="compositionally biased region" description="Polar residues" evidence="1">
    <location>
        <begin position="1"/>
        <end position="13"/>
    </location>
</feature>
<reference evidence="2" key="1">
    <citation type="journal article" date="2020" name="Stud. Mycol.">
        <title>101 Dothideomycetes genomes: a test case for predicting lifestyles and emergence of pathogens.</title>
        <authorList>
            <person name="Haridas S."/>
            <person name="Albert R."/>
            <person name="Binder M."/>
            <person name="Bloem J."/>
            <person name="Labutti K."/>
            <person name="Salamov A."/>
            <person name="Andreopoulos B."/>
            <person name="Baker S."/>
            <person name="Barry K."/>
            <person name="Bills G."/>
            <person name="Bluhm B."/>
            <person name="Cannon C."/>
            <person name="Castanera R."/>
            <person name="Culley D."/>
            <person name="Daum C."/>
            <person name="Ezra D."/>
            <person name="Gonzalez J."/>
            <person name="Henrissat B."/>
            <person name="Kuo A."/>
            <person name="Liang C."/>
            <person name="Lipzen A."/>
            <person name="Lutzoni F."/>
            <person name="Magnuson J."/>
            <person name="Mondo S."/>
            <person name="Nolan M."/>
            <person name="Ohm R."/>
            <person name="Pangilinan J."/>
            <person name="Park H.-J."/>
            <person name="Ramirez L."/>
            <person name="Alfaro M."/>
            <person name="Sun H."/>
            <person name="Tritt A."/>
            <person name="Yoshinaga Y."/>
            <person name="Zwiers L.-H."/>
            <person name="Turgeon B."/>
            <person name="Goodwin S."/>
            <person name="Spatafora J."/>
            <person name="Crous P."/>
            <person name="Grigoriev I."/>
        </authorList>
    </citation>
    <scope>NUCLEOTIDE SEQUENCE</scope>
    <source>
        <strain evidence="2">CBS 690.94</strain>
    </source>
</reference>
<proteinExistence type="predicted"/>
<dbReference type="EMBL" id="MU001513">
    <property type="protein sequence ID" value="KAF2438221.1"/>
    <property type="molecule type" value="Genomic_DNA"/>
</dbReference>